<comment type="caution">
    <text evidence="3">The sequence shown here is derived from an EMBL/GenBank/DDBJ whole genome shotgun (WGS) entry which is preliminary data.</text>
</comment>
<feature type="transmembrane region" description="Helical" evidence="2">
    <location>
        <begin position="6"/>
        <end position="24"/>
    </location>
</feature>
<name>A0A8J3LUD1_9ACTN</name>
<evidence type="ECO:0000256" key="2">
    <source>
        <dbReference type="SAM" id="Phobius"/>
    </source>
</evidence>
<evidence type="ECO:0000256" key="1">
    <source>
        <dbReference type="SAM" id="MobiDB-lite"/>
    </source>
</evidence>
<accession>A0A8J3LUD1</accession>
<protein>
    <submittedName>
        <fullName evidence="3">Uncharacterized protein</fullName>
    </submittedName>
</protein>
<organism evidence="3 4">
    <name type="scientific">Planosporangium flavigriseum</name>
    <dbReference type="NCBI Taxonomy" id="373681"/>
    <lineage>
        <taxon>Bacteria</taxon>
        <taxon>Bacillati</taxon>
        <taxon>Actinomycetota</taxon>
        <taxon>Actinomycetes</taxon>
        <taxon>Micromonosporales</taxon>
        <taxon>Micromonosporaceae</taxon>
        <taxon>Planosporangium</taxon>
    </lineage>
</organism>
<dbReference type="EMBL" id="BONU01000013">
    <property type="protein sequence ID" value="GIG74004.1"/>
    <property type="molecule type" value="Genomic_DNA"/>
</dbReference>
<evidence type="ECO:0000313" key="4">
    <source>
        <dbReference type="Proteomes" id="UP000653674"/>
    </source>
</evidence>
<dbReference type="Proteomes" id="UP000653674">
    <property type="component" value="Unassembled WGS sequence"/>
</dbReference>
<keyword evidence="2" id="KW-0812">Transmembrane</keyword>
<keyword evidence="2" id="KW-1133">Transmembrane helix</keyword>
<evidence type="ECO:0000313" key="3">
    <source>
        <dbReference type="EMBL" id="GIG74004.1"/>
    </source>
</evidence>
<dbReference type="RefSeq" id="WP_168079075.1">
    <property type="nucleotide sequence ID" value="NZ_BAAAQJ010000020.1"/>
</dbReference>
<keyword evidence="2" id="KW-0472">Membrane</keyword>
<reference evidence="3" key="1">
    <citation type="submission" date="2021-01" db="EMBL/GenBank/DDBJ databases">
        <title>Whole genome shotgun sequence of Planosporangium flavigriseum NBRC 105377.</title>
        <authorList>
            <person name="Komaki H."/>
            <person name="Tamura T."/>
        </authorList>
    </citation>
    <scope>NUCLEOTIDE SEQUENCE</scope>
    <source>
        <strain evidence="3">NBRC 105377</strain>
    </source>
</reference>
<keyword evidence="4" id="KW-1185">Reference proteome</keyword>
<feature type="region of interest" description="Disordered" evidence="1">
    <location>
        <begin position="79"/>
        <end position="98"/>
    </location>
</feature>
<gene>
    <name evidence="3" type="ORF">Pfl04_24080</name>
</gene>
<proteinExistence type="predicted"/>
<sequence length="98" mass="10386">MLIYVGIPVLVILVVTGLVFAGDVRRGKRYRPGRPFEFRPVWFLSAPEQLADATSGEHKALHGTAAAAALPAGGSSAAEWAARPSAEQRVTGGASDRW</sequence>
<dbReference type="AlphaFoldDB" id="A0A8J3LUD1"/>